<dbReference type="EMBL" id="RCNT01000005">
    <property type="protein sequence ID" value="RMA41942.1"/>
    <property type="molecule type" value="Genomic_DNA"/>
</dbReference>
<sequence length="194" mass="19919">MAFVVAAGTGPALAGNLDPAPMEQPVVVAQPAPVFAGNDWTGFYLGGQLGYGDVGTGGAANVDGDGGFAGIHGGYMWDFGNTVIGAEIDYDFSEMELDAGAGTIDEVGRLKLRAGWDAGNTLIYGTVGAANAAANIGGVDYDDTGWLAGAGLAYDLGNSWLVGGEILYHEFEDFDSTGIDVDVTTISARVSYRF</sequence>
<keyword evidence="3" id="KW-0472">Membrane</keyword>
<comment type="caution">
    <text evidence="6">The sequence shown here is derived from an EMBL/GenBank/DDBJ whole genome shotgun (WGS) entry which is preliminary data.</text>
</comment>
<evidence type="ECO:0000256" key="3">
    <source>
        <dbReference type="ARBA" id="ARBA00023136"/>
    </source>
</evidence>
<name>A0A3L9Y0E9_9RHOB</name>
<reference evidence="6 7" key="1">
    <citation type="submission" date="2018-10" db="EMBL/GenBank/DDBJ databases">
        <authorList>
            <person name="Jung H.S."/>
            <person name="Jeon C.O."/>
        </authorList>
    </citation>
    <scope>NUCLEOTIDE SEQUENCE [LARGE SCALE GENOMIC DNA]</scope>
    <source>
        <strain evidence="6 7">MA-7-27</strain>
    </source>
</reference>
<dbReference type="InterPro" id="IPR011250">
    <property type="entry name" value="OMP/PagP_B-barrel"/>
</dbReference>
<evidence type="ECO:0000313" key="7">
    <source>
        <dbReference type="Proteomes" id="UP000281343"/>
    </source>
</evidence>
<dbReference type="GO" id="GO:0016020">
    <property type="term" value="C:membrane"/>
    <property type="evidence" value="ECO:0007669"/>
    <property type="project" value="UniProtKB-SubCell"/>
</dbReference>
<feature type="domain" description="Outer membrane protein beta-barrel" evidence="5">
    <location>
        <begin position="27"/>
        <end position="194"/>
    </location>
</feature>
<proteinExistence type="inferred from homology"/>
<evidence type="ECO:0000256" key="4">
    <source>
        <dbReference type="ARBA" id="ARBA00038306"/>
    </source>
</evidence>
<evidence type="ECO:0000256" key="1">
    <source>
        <dbReference type="ARBA" id="ARBA00004370"/>
    </source>
</evidence>
<dbReference type="SUPFAM" id="SSF56925">
    <property type="entry name" value="OMPA-like"/>
    <property type="match status" value="1"/>
</dbReference>
<gene>
    <name evidence="6" type="ORF">D9R08_10695</name>
</gene>
<dbReference type="AlphaFoldDB" id="A0A3L9Y0E9"/>
<dbReference type="Proteomes" id="UP000281343">
    <property type="component" value="Unassembled WGS sequence"/>
</dbReference>
<dbReference type="PANTHER" id="PTHR34001">
    <property type="entry name" value="BLL7405 PROTEIN"/>
    <property type="match status" value="1"/>
</dbReference>
<dbReference type="OrthoDB" id="268975at2"/>
<accession>A0A3L9Y0E9</accession>
<comment type="similarity">
    <text evidence="4">Belongs to the Omp25/RopB family.</text>
</comment>
<evidence type="ECO:0000313" key="6">
    <source>
        <dbReference type="EMBL" id="RMA41942.1"/>
    </source>
</evidence>
<dbReference type="InterPro" id="IPR051692">
    <property type="entry name" value="OMP-like"/>
</dbReference>
<protein>
    <submittedName>
        <fullName evidence="6">Porin family protein</fullName>
    </submittedName>
</protein>
<keyword evidence="2" id="KW-0732">Signal</keyword>
<dbReference type="Gene3D" id="2.40.160.20">
    <property type="match status" value="1"/>
</dbReference>
<dbReference type="InterPro" id="IPR027385">
    <property type="entry name" value="Beta-barrel_OMP"/>
</dbReference>
<comment type="subcellular location">
    <subcellularLocation>
        <location evidence="1">Membrane</location>
    </subcellularLocation>
</comment>
<dbReference type="PANTHER" id="PTHR34001:SF3">
    <property type="entry name" value="BLL7405 PROTEIN"/>
    <property type="match status" value="1"/>
</dbReference>
<evidence type="ECO:0000259" key="5">
    <source>
        <dbReference type="Pfam" id="PF13505"/>
    </source>
</evidence>
<evidence type="ECO:0000256" key="2">
    <source>
        <dbReference type="ARBA" id="ARBA00022729"/>
    </source>
</evidence>
<organism evidence="6 7">
    <name type="scientific">Rhodophyticola porphyridii</name>
    <dbReference type="NCBI Taxonomy" id="1852017"/>
    <lineage>
        <taxon>Bacteria</taxon>
        <taxon>Pseudomonadati</taxon>
        <taxon>Pseudomonadota</taxon>
        <taxon>Alphaproteobacteria</taxon>
        <taxon>Rhodobacterales</taxon>
        <taxon>Roseobacteraceae</taxon>
        <taxon>Rhodophyticola</taxon>
    </lineage>
</organism>
<keyword evidence="7" id="KW-1185">Reference proteome</keyword>
<dbReference type="Pfam" id="PF13505">
    <property type="entry name" value="OMP_b-brl"/>
    <property type="match status" value="1"/>
</dbReference>